<dbReference type="SUPFAM" id="SSF51735">
    <property type="entry name" value="NAD(P)-binding Rossmann-fold domains"/>
    <property type="match status" value="1"/>
</dbReference>
<evidence type="ECO:0008006" key="4">
    <source>
        <dbReference type="Google" id="ProtNLM"/>
    </source>
</evidence>
<dbReference type="OrthoDB" id="191139at2759"/>
<dbReference type="InterPro" id="IPR051468">
    <property type="entry name" value="Fungal_SecMetab_SDRs"/>
</dbReference>
<dbReference type="EMBL" id="KZ998567">
    <property type="protein sequence ID" value="RKO85993.1"/>
    <property type="molecule type" value="Genomic_DNA"/>
</dbReference>
<proteinExistence type="inferred from homology"/>
<dbReference type="Pfam" id="PF00106">
    <property type="entry name" value="adh_short"/>
    <property type="match status" value="1"/>
</dbReference>
<dbReference type="GO" id="GO:0016491">
    <property type="term" value="F:oxidoreductase activity"/>
    <property type="evidence" value="ECO:0007669"/>
    <property type="project" value="TreeGrafter"/>
</dbReference>
<dbReference type="Proteomes" id="UP000269721">
    <property type="component" value="Unassembled WGS sequence"/>
</dbReference>
<evidence type="ECO:0000256" key="1">
    <source>
        <dbReference type="ARBA" id="ARBA00006484"/>
    </source>
</evidence>
<keyword evidence="3" id="KW-1185">Reference proteome</keyword>
<comment type="similarity">
    <text evidence="1">Belongs to the short-chain dehydrogenases/reductases (SDR) family.</text>
</comment>
<dbReference type="AlphaFoldDB" id="A0A4P9W402"/>
<dbReference type="PANTHER" id="PTHR43544:SF2">
    <property type="entry name" value="OXIDOREDUCTASE"/>
    <property type="match status" value="1"/>
</dbReference>
<evidence type="ECO:0000313" key="3">
    <source>
        <dbReference type="Proteomes" id="UP000269721"/>
    </source>
</evidence>
<name>A0A4P9W402_9FUNG</name>
<evidence type="ECO:0000313" key="2">
    <source>
        <dbReference type="EMBL" id="RKO85993.1"/>
    </source>
</evidence>
<dbReference type="Gene3D" id="3.40.50.720">
    <property type="entry name" value="NAD(P)-binding Rossmann-like Domain"/>
    <property type="match status" value="2"/>
</dbReference>
<dbReference type="PANTHER" id="PTHR43544">
    <property type="entry name" value="SHORT-CHAIN DEHYDROGENASE/REDUCTASE"/>
    <property type="match status" value="1"/>
</dbReference>
<feature type="non-terminal residue" evidence="2">
    <location>
        <position position="1"/>
    </location>
</feature>
<accession>A0A4P9W402</accession>
<protein>
    <recommendedName>
        <fullName evidence="4">Short-chain dehydrogenase</fullName>
    </recommendedName>
</protein>
<dbReference type="InterPro" id="IPR036291">
    <property type="entry name" value="NAD(P)-bd_dom_sf"/>
</dbReference>
<reference evidence="3" key="1">
    <citation type="journal article" date="2018" name="Nat. Microbiol.">
        <title>Leveraging single-cell genomics to expand the fungal tree of life.</title>
        <authorList>
            <person name="Ahrendt S.R."/>
            <person name="Quandt C.A."/>
            <person name="Ciobanu D."/>
            <person name="Clum A."/>
            <person name="Salamov A."/>
            <person name="Andreopoulos B."/>
            <person name="Cheng J.F."/>
            <person name="Woyke T."/>
            <person name="Pelin A."/>
            <person name="Henrissat B."/>
            <person name="Reynolds N.K."/>
            <person name="Benny G.L."/>
            <person name="Smith M.E."/>
            <person name="James T.Y."/>
            <person name="Grigoriev I.V."/>
        </authorList>
    </citation>
    <scope>NUCLEOTIDE SEQUENCE [LARGE SCALE GENOMIC DNA]</scope>
</reference>
<sequence>LCPSCAEHNFEKRFSEADMKGRVCIVTGARVKIGYCIALKLLRMSATVIATTRFPHDAASRFALEPDFPSFRGRLTIYGLDFRDIPMLHHFCRDVRTTFGRLDVIINNAAQTVRKPPAFYEHLMQKERNDVPQQTLDVVDVVDVYRARGGGYLMGHGAARPSHEASSDDPKLHDITTGAPLPVAASQATAHLSDINTSALLSQIPLLASDAVAVEQRAFPPGLYDRDDQQIDLRTENSWTQEIGQISTVEMMECHVINAFAPWVLVSELKALMEETRNPDGSEGSWDKYIVNVSAMEGQFYRSKTIFHPHTNMAKAALNMMTRTAAAGLAANNIYMTCSDTGWITDENPVDQWEKRESQPPPLDEWDAAMRVLDPVLVGVRGEENLWGVFLKNYRPTRW</sequence>
<dbReference type="InterPro" id="IPR002347">
    <property type="entry name" value="SDR_fam"/>
</dbReference>
<dbReference type="GO" id="GO:0005737">
    <property type="term" value="C:cytoplasm"/>
    <property type="evidence" value="ECO:0007669"/>
    <property type="project" value="TreeGrafter"/>
</dbReference>
<organism evidence="2 3">
    <name type="scientific">Blyttiomyces helicus</name>
    <dbReference type="NCBI Taxonomy" id="388810"/>
    <lineage>
        <taxon>Eukaryota</taxon>
        <taxon>Fungi</taxon>
        <taxon>Fungi incertae sedis</taxon>
        <taxon>Chytridiomycota</taxon>
        <taxon>Chytridiomycota incertae sedis</taxon>
        <taxon>Chytridiomycetes</taxon>
        <taxon>Chytridiomycetes incertae sedis</taxon>
        <taxon>Blyttiomyces</taxon>
    </lineage>
</organism>
<gene>
    <name evidence="2" type="ORF">BDK51DRAFT_32004</name>
</gene>